<accession>A0A0C9TA51</accession>
<feature type="compositionally biased region" description="Acidic residues" evidence="1">
    <location>
        <begin position="24"/>
        <end position="35"/>
    </location>
</feature>
<dbReference type="EMBL" id="KN832568">
    <property type="protein sequence ID" value="KII85168.1"/>
    <property type="molecule type" value="Genomic_DNA"/>
</dbReference>
<reference evidence="2 3" key="1">
    <citation type="submission" date="2014-06" db="EMBL/GenBank/DDBJ databases">
        <title>Evolutionary Origins and Diversification of the Mycorrhizal Mutualists.</title>
        <authorList>
            <consortium name="DOE Joint Genome Institute"/>
            <consortium name="Mycorrhizal Genomics Consortium"/>
            <person name="Kohler A."/>
            <person name="Kuo A."/>
            <person name="Nagy L.G."/>
            <person name="Floudas D."/>
            <person name="Copeland A."/>
            <person name="Barry K.W."/>
            <person name="Cichocki N."/>
            <person name="Veneault-Fourrey C."/>
            <person name="LaButti K."/>
            <person name="Lindquist E.A."/>
            <person name="Lipzen A."/>
            <person name="Lundell T."/>
            <person name="Morin E."/>
            <person name="Murat C."/>
            <person name="Riley R."/>
            <person name="Ohm R."/>
            <person name="Sun H."/>
            <person name="Tunlid A."/>
            <person name="Henrissat B."/>
            <person name="Grigoriev I.V."/>
            <person name="Hibbett D.S."/>
            <person name="Martin F."/>
        </authorList>
    </citation>
    <scope>NUCLEOTIDE SEQUENCE [LARGE SCALE GENOMIC DNA]</scope>
    <source>
        <strain evidence="2 3">FD-325 SS-3</strain>
    </source>
</reference>
<dbReference type="Proteomes" id="UP000053263">
    <property type="component" value="Unassembled WGS sequence"/>
</dbReference>
<organism evidence="2 3">
    <name type="scientific">Plicaturopsis crispa FD-325 SS-3</name>
    <dbReference type="NCBI Taxonomy" id="944288"/>
    <lineage>
        <taxon>Eukaryota</taxon>
        <taxon>Fungi</taxon>
        <taxon>Dikarya</taxon>
        <taxon>Basidiomycota</taxon>
        <taxon>Agaricomycotina</taxon>
        <taxon>Agaricomycetes</taxon>
        <taxon>Agaricomycetidae</taxon>
        <taxon>Amylocorticiales</taxon>
        <taxon>Amylocorticiaceae</taxon>
        <taxon>Plicatura</taxon>
        <taxon>Plicaturopsis crispa</taxon>
    </lineage>
</organism>
<protein>
    <submittedName>
        <fullName evidence="2">Uncharacterized protein</fullName>
    </submittedName>
</protein>
<evidence type="ECO:0000313" key="2">
    <source>
        <dbReference type="EMBL" id="KII85168.1"/>
    </source>
</evidence>
<dbReference type="AlphaFoldDB" id="A0A0C9TA51"/>
<gene>
    <name evidence="2" type="ORF">PLICRDRAFT_116589</name>
</gene>
<sequence length="959" mass="108993">MEVDDDVPSPTPQPFTGDYYGTDYTDDDFGWEEEPGSGSETDARSEDSEDGGDDELIEDNWEPPCPSPSPSASTIDPNTDSDNDRHDASAAASAETRKAAESRFEVRPVIQHFTRGRAGEIIRQDTDNYELYRQKLAGSAAQTNRVNIWAPFASEIDWKVARWAKLRGPSSTALTELLNIDGVGEKLGLSFRTSRELNKIIDDEIPGRPRFHREEVVVAGEAFDVYFRDVLECIKSLYGDPEFAPILAFKPERHYSDEDQTVRLFHEMNTGKWWWKTQSILEKEKPGATIVPVIISSDKTQLTLFRNKTAYPVYLTIGNLPKEIRRKPSHRGQILLGYLPTSRLEHITNKASRRRTLANLFHACMGRILAPLESAGVDGVAMASGDGAIRRAHPIFAAFVGDYPEQLLVTGIKNGECPKCCAPHDHLQDQFDPTECALRDLDKILDVLDMADTLGYSAYAQACSDVGIKPIFHPFWENLPYTNIFQSITPDILHQIYQGIITHLISWVTAAVGAAEIDARCRRLPPNHHIRLFMKGITSLSRVTGQEHRQMASFLLALVIDVPLPRNVSSGKLVRAVRAMLDFVYLAQYPMHTTETLVLLQQALDRFHADKDVFVDLGIRTALNLPKLHSLGHYLLSIEFFGTPDNFNTEYSERLHIDLAKDAYRATNHKDEYPQMTMWLERKEKILRHEKFIHWRLAGHPRSAEWRPPDSVHRLHLKMARRPSARGVPLEVIREQYGATYIRDALARYLVGFGNPDLTNQEIEDRAFTELFPLDKLSVYHRIKFWNEDALGRGDSAPDTFDAVHVQPARMNNRDQRVPERFDTVLVNEGTGQHSGVKGYRIAQVRLVFTLPQQTIRFLFPSPTSAKPPTHLAYVEWFTPFRARPEPNHLLYRVSRSLDSEGSRIASIIPVSSIRRSAHLFPKFGPVVPREWTSYTVLDKCPTFFVNCFPDRHTYVTVY</sequence>
<keyword evidence="3" id="KW-1185">Reference proteome</keyword>
<name>A0A0C9TA51_PLICR</name>
<feature type="region of interest" description="Disordered" evidence="1">
    <location>
        <begin position="1"/>
        <end position="103"/>
    </location>
</feature>
<feature type="compositionally biased region" description="Acidic residues" evidence="1">
    <location>
        <begin position="47"/>
        <end position="61"/>
    </location>
</feature>
<dbReference type="Pfam" id="PF18759">
    <property type="entry name" value="Plavaka"/>
    <property type="match status" value="1"/>
</dbReference>
<dbReference type="HOGENOM" id="CLU_006344_4_3_1"/>
<evidence type="ECO:0000313" key="3">
    <source>
        <dbReference type="Proteomes" id="UP000053263"/>
    </source>
</evidence>
<dbReference type="OrthoDB" id="2576233at2759"/>
<dbReference type="InterPro" id="IPR041078">
    <property type="entry name" value="Plavaka"/>
</dbReference>
<evidence type="ECO:0000256" key="1">
    <source>
        <dbReference type="SAM" id="MobiDB-lite"/>
    </source>
</evidence>
<proteinExistence type="predicted"/>